<proteinExistence type="predicted"/>
<accession>A0ABD0V092</accession>
<keyword evidence="3" id="KW-1185">Reference proteome</keyword>
<dbReference type="PANTHER" id="PTHR35761:SF1">
    <property type="entry name" value="PROTEIN SENSITIVE TO UV 2"/>
    <property type="match status" value="1"/>
</dbReference>
<reference evidence="2 3" key="1">
    <citation type="journal article" date="2024" name="Plant Biotechnol. J.">
        <title>Dendrobium thyrsiflorum genome and its molecular insights into genes involved in important horticultural traits.</title>
        <authorList>
            <person name="Chen B."/>
            <person name="Wang J.Y."/>
            <person name="Zheng P.J."/>
            <person name="Li K.L."/>
            <person name="Liang Y.M."/>
            <person name="Chen X.F."/>
            <person name="Zhang C."/>
            <person name="Zhao X."/>
            <person name="He X."/>
            <person name="Zhang G.Q."/>
            <person name="Liu Z.J."/>
            <person name="Xu Q."/>
        </authorList>
    </citation>
    <scope>NUCLEOTIDE SEQUENCE [LARGE SCALE GENOMIC DNA]</scope>
    <source>
        <strain evidence="2">GZMU011</strain>
    </source>
</reference>
<sequence length="793" mass="88484">MDSTTESTAPMSFDVDEWDENFINEVFQVELGLCSKNAVINPIAPPPPPNPSSSYLLEQEAFHQWELPPPFRSERGGFSASGLDAGGSDICFSPPRELSQRFKEGSEDAPVGDGCLLVETRISRNGGFSRVGGVRRNKELERLKKELEHLSKKFTHMEQDCITLKKDRDLKNEQLKCVISQLEAKDAEICNLKRENLLCGCRGACEQNQPHASISFENKIVPTKSVGTYNSILKVHQADGSAVSELKRRIMIDDQATTSCAAQECSFMEKSTKTKHRKSTGIQTDVSQDEMNIVQQKRTLNEQGIVSNLHAIWGLYDKRSGSNLVLKLLRSCSADFFILFRCIKLSSQCNPDGVANESFSDIPLHDSIPSIHSSDSAKASRFYQLLMKMRHEIVPLQDFIDALLELCNLDNAVAHVSLRILHATLQHVGLHSGFQCTLRRSNVFVGKSNDESFTGEGAIAQENQFLKFHALERTDNASEASPVSSMGNSGMGEDQASSTAMFLSFGSLVKIFETMQKIVVRNVDEYIRLEGLLIMSLIMMECKPNTDREKFGSVHLLQTLSTLMSREAGVHVRKQAVRLLFLLMNSPKMLLMLCSGQVDCADHTKADDTHKSTTTWQGAIKSMLENIAECLNFNKSCAGELKFRRRVIILLAFIASSGKPGFEVLLRSVTPQQINFLELIIKLLAHEMDAEIPDNGAATQDLCKERISLIREALILLNRLASHPYYAESTLRVLTGNKATASLTIEVANRLSRRIQAYLKHYGTKKTQVLVEINDLARLFRLRVFTFLGVPIS</sequence>
<evidence type="ECO:0000313" key="2">
    <source>
        <dbReference type="EMBL" id="KAL0918218.1"/>
    </source>
</evidence>
<evidence type="ECO:0000256" key="1">
    <source>
        <dbReference type="SAM" id="Coils"/>
    </source>
</evidence>
<name>A0ABD0V092_DENTH</name>
<dbReference type="PANTHER" id="PTHR35761">
    <property type="entry name" value="ATR INTERACTING PROTEIN"/>
    <property type="match status" value="1"/>
</dbReference>
<dbReference type="Proteomes" id="UP001552299">
    <property type="component" value="Unassembled WGS sequence"/>
</dbReference>
<feature type="coiled-coil region" evidence="1">
    <location>
        <begin position="133"/>
        <end position="160"/>
    </location>
</feature>
<organism evidence="2 3">
    <name type="scientific">Dendrobium thyrsiflorum</name>
    <name type="common">Pinecone-like raceme dendrobium</name>
    <name type="synonym">Orchid</name>
    <dbReference type="NCBI Taxonomy" id="117978"/>
    <lineage>
        <taxon>Eukaryota</taxon>
        <taxon>Viridiplantae</taxon>
        <taxon>Streptophyta</taxon>
        <taxon>Embryophyta</taxon>
        <taxon>Tracheophyta</taxon>
        <taxon>Spermatophyta</taxon>
        <taxon>Magnoliopsida</taxon>
        <taxon>Liliopsida</taxon>
        <taxon>Asparagales</taxon>
        <taxon>Orchidaceae</taxon>
        <taxon>Epidendroideae</taxon>
        <taxon>Malaxideae</taxon>
        <taxon>Dendrobiinae</taxon>
        <taxon>Dendrobium</taxon>
    </lineage>
</organism>
<comment type="caution">
    <text evidence="2">The sequence shown here is derived from an EMBL/GenBank/DDBJ whole genome shotgun (WGS) entry which is preliminary data.</text>
</comment>
<protein>
    <recommendedName>
        <fullName evidence="4">ATR interacting protein</fullName>
    </recommendedName>
</protein>
<keyword evidence="1" id="KW-0175">Coiled coil</keyword>
<gene>
    <name evidence="2" type="ORF">M5K25_010213</name>
</gene>
<evidence type="ECO:0008006" key="4">
    <source>
        <dbReference type="Google" id="ProtNLM"/>
    </source>
</evidence>
<dbReference type="EMBL" id="JANQDX010000009">
    <property type="protein sequence ID" value="KAL0918218.1"/>
    <property type="molecule type" value="Genomic_DNA"/>
</dbReference>
<dbReference type="InterPro" id="IPR044952">
    <property type="entry name" value="SUV2"/>
</dbReference>
<evidence type="ECO:0000313" key="3">
    <source>
        <dbReference type="Proteomes" id="UP001552299"/>
    </source>
</evidence>
<dbReference type="AlphaFoldDB" id="A0ABD0V092"/>